<evidence type="ECO:0000259" key="2">
    <source>
        <dbReference type="PROSITE" id="PS50026"/>
    </source>
</evidence>
<reference evidence="3" key="1">
    <citation type="submission" date="2023-03" db="EMBL/GenBank/DDBJ databases">
        <title>Chromosome-level genomes of two armyworms, Mythimna separata and Mythimna loreyi, provide insights into the biosynthesis and reception of sex pheromones.</title>
        <authorList>
            <person name="Zhao H."/>
        </authorList>
    </citation>
    <scope>NUCLEOTIDE SEQUENCE</scope>
    <source>
        <strain evidence="3">BeijingLab</strain>
        <tissue evidence="3">Pupa</tissue>
    </source>
</reference>
<proteinExistence type="predicted"/>
<dbReference type="EMBL" id="JARGEI010000028">
    <property type="protein sequence ID" value="KAJ8706720.1"/>
    <property type="molecule type" value="Genomic_DNA"/>
</dbReference>
<evidence type="ECO:0000313" key="3">
    <source>
        <dbReference type="EMBL" id="KAJ8706720.1"/>
    </source>
</evidence>
<evidence type="ECO:0000313" key="4">
    <source>
        <dbReference type="Proteomes" id="UP001231518"/>
    </source>
</evidence>
<evidence type="ECO:0000256" key="1">
    <source>
        <dbReference type="PROSITE-ProRule" id="PRU00076"/>
    </source>
</evidence>
<feature type="disulfide bond" evidence="1">
    <location>
        <begin position="145"/>
        <end position="155"/>
    </location>
</feature>
<keyword evidence="1" id="KW-1015">Disulfide bond</keyword>
<organism evidence="3 4">
    <name type="scientific">Mythimna separata</name>
    <name type="common">Oriental armyworm</name>
    <name type="synonym">Pseudaletia separata</name>
    <dbReference type="NCBI Taxonomy" id="271217"/>
    <lineage>
        <taxon>Eukaryota</taxon>
        <taxon>Metazoa</taxon>
        <taxon>Ecdysozoa</taxon>
        <taxon>Arthropoda</taxon>
        <taxon>Hexapoda</taxon>
        <taxon>Insecta</taxon>
        <taxon>Pterygota</taxon>
        <taxon>Neoptera</taxon>
        <taxon>Endopterygota</taxon>
        <taxon>Lepidoptera</taxon>
        <taxon>Glossata</taxon>
        <taxon>Ditrysia</taxon>
        <taxon>Noctuoidea</taxon>
        <taxon>Noctuidae</taxon>
        <taxon>Noctuinae</taxon>
        <taxon>Hadenini</taxon>
        <taxon>Mythimna</taxon>
    </lineage>
</organism>
<dbReference type="AlphaFoldDB" id="A0AAD7Y8U1"/>
<keyword evidence="4" id="KW-1185">Reference proteome</keyword>
<dbReference type="SMART" id="SM00181">
    <property type="entry name" value="EGF"/>
    <property type="match status" value="3"/>
</dbReference>
<dbReference type="Gene3D" id="2.10.25.10">
    <property type="entry name" value="Laminin"/>
    <property type="match status" value="3"/>
</dbReference>
<name>A0AAD7Y8U1_MYTSE</name>
<dbReference type="Proteomes" id="UP001231518">
    <property type="component" value="Chromosome 30"/>
</dbReference>
<dbReference type="GO" id="GO:0005112">
    <property type="term" value="F:Notch binding"/>
    <property type="evidence" value="ECO:0007669"/>
    <property type="project" value="TreeGrafter"/>
</dbReference>
<sequence length="281" mass="30891">MSIESANFIGKNQTTIYIAKTTSQASSLAVSKDYFYWQIYNEEGTWQLPKNSSEHVARKLYSTPSLSDYDYHLVAANYTIQEQIEGIQNCEALQGLMPNNTKPECTVSICQNYCLEGNCSVNAGGQPTCSCKAGYSGKRCEVYACHQYCLHNGICALNKEDEPVCKCTADYVGDRCEASIRKDKCASAEEVTKPRSNAGNSEERKISACHQYCLHNGVCSLNGEDEPSCRCTADYEGDRCELSVNNEFHFQADCSVNAEGRPTVIVTVGNGEESTCALNVV</sequence>
<dbReference type="PROSITE" id="PS50026">
    <property type="entry name" value="EGF_3"/>
    <property type="match status" value="2"/>
</dbReference>
<dbReference type="PANTHER" id="PTHR24044:SF417">
    <property type="entry name" value="WEARY, ISOFORM B"/>
    <property type="match status" value="1"/>
</dbReference>
<dbReference type="SUPFAM" id="SSF57196">
    <property type="entry name" value="EGF/Laminin"/>
    <property type="match status" value="3"/>
</dbReference>
<dbReference type="InterPro" id="IPR000742">
    <property type="entry name" value="EGF"/>
</dbReference>
<gene>
    <name evidence="3" type="ORF">PYW07_012798</name>
</gene>
<keyword evidence="1" id="KW-0245">EGF-like domain</keyword>
<dbReference type="PANTHER" id="PTHR24044">
    <property type="entry name" value="NOTCH LIGAND FAMILY MEMBER"/>
    <property type="match status" value="1"/>
</dbReference>
<comment type="caution">
    <text evidence="3">The sequence shown here is derived from an EMBL/GenBank/DDBJ whole genome shotgun (WGS) entry which is preliminary data.</text>
</comment>
<protein>
    <recommendedName>
        <fullName evidence="2">EGF-like domain-containing protein</fullName>
    </recommendedName>
</protein>
<feature type="domain" description="EGF-like" evidence="2">
    <location>
        <begin position="141"/>
        <end position="177"/>
    </location>
</feature>
<comment type="caution">
    <text evidence="1">Lacks conserved residue(s) required for the propagation of feature annotation.</text>
</comment>
<feature type="disulfide bond" evidence="1">
    <location>
        <begin position="231"/>
        <end position="240"/>
    </location>
</feature>
<accession>A0AAD7Y8U1</accession>
<feature type="domain" description="EGF-like" evidence="2">
    <location>
        <begin position="205"/>
        <end position="241"/>
    </location>
</feature>
<dbReference type="InterPro" id="IPR050906">
    <property type="entry name" value="Notch_signaling"/>
</dbReference>
<feature type="disulfide bond" evidence="1">
    <location>
        <begin position="209"/>
        <end position="219"/>
    </location>
</feature>
<feature type="disulfide bond" evidence="1">
    <location>
        <begin position="167"/>
        <end position="176"/>
    </location>
</feature>
<dbReference type="PROSITE" id="PS00022">
    <property type="entry name" value="EGF_1"/>
    <property type="match status" value="2"/>
</dbReference>